<comment type="pathway">
    <text evidence="7">Carotenoid biosynthesis; staphyloxanthin biosynthesis; staphyloxanthin from farnesyl diphosphate: step 4/5.</text>
</comment>
<evidence type="ECO:0000259" key="10">
    <source>
        <dbReference type="Pfam" id="PF00535"/>
    </source>
</evidence>
<dbReference type="InterPro" id="IPR029044">
    <property type="entry name" value="Nucleotide-diphossugar_trans"/>
</dbReference>
<comment type="subcellular location">
    <subcellularLocation>
        <location evidence="1">Cell membrane</location>
    </subcellularLocation>
</comment>
<dbReference type="Gene3D" id="3.90.550.10">
    <property type="entry name" value="Spore Coat Polysaccharide Biosynthesis Protein SpsA, Chain A"/>
    <property type="match status" value="1"/>
</dbReference>
<name>A0A8D3WD60_STRFA</name>
<evidence type="ECO:0000256" key="6">
    <source>
        <dbReference type="ARBA" id="ARBA00037281"/>
    </source>
</evidence>
<dbReference type="Pfam" id="PF00535">
    <property type="entry name" value="Glycos_transf_2"/>
    <property type="match status" value="1"/>
</dbReference>
<evidence type="ECO:0000256" key="5">
    <source>
        <dbReference type="ARBA" id="ARBA00023136"/>
    </source>
</evidence>
<dbReference type="InterPro" id="IPR001173">
    <property type="entry name" value="Glyco_trans_2-like"/>
</dbReference>
<sequence length="254" mass="26866">MTGLAAIAVVIPAHNEEAPLSAALASVRRATRHPAVRSVRQLVVVAADACTDRTIQVAVREGAVVAALDARSPGEARATGARLALDTLGVDPAAVWIASTDADSEVPSRWLAHQRVCADRGWDAVVGTIRPQGWPPVLEGVMSDHVRAYATAGSTEHPSSLHPHVHGANLGVRADAYLSVGGFPSRTTGEDHALVAALQAHRYRVLRTRRFPVLTSARLAARARGGYADHLAQLVGDAQSLEPKHFDADRATTH</sequence>
<dbReference type="GO" id="GO:0016757">
    <property type="term" value="F:glycosyltransferase activity"/>
    <property type="evidence" value="ECO:0007669"/>
    <property type="project" value="UniProtKB-KW"/>
</dbReference>
<keyword evidence="4 11" id="KW-0808">Transferase</keyword>
<feature type="domain" description="Glycosyltransferase 2-like" evidence="10">
    <location>
        <begin position="9"/>
        <end position="139"/>
    </location>
</feature>
<dbReference type="PANTHER" id="PTHR43646">
    <property type="entry name" value="GLYCOSYLTRANSFERASE"/>
    <property type="match status" value="1"/>
</dbReference>
<dbReference type="EMBL" id="CP002475">
    <property type="protein sequence ID" value="ADW01518.1"/>
    <property type="molecule type" value="Genomic_DNA"/>
</dbReference>
<dbReference type="SUPFAM" id="SSF53448">
    <property type="entry name" value="Nucleotide-diphospho-sugar transferases"/>
    <property type="match status" value="1"/>
</dbReference>
<evidence type="ECO:0000256" key="3">
    <source>
        <dbReference type="ARBA" id="ARBA00022676"/>
    </source>
</evidence>
<protein>
    <recommendedName>
        <fullName evidence="9">4,4'-diaponeurosporenoate glycosyltransferase</fullName>
    </recommendedName>
</protein>
<evidence type="ECO:0000313" key="12">
    <source>
        <dbReference type="Proteomes" id="UP000002066"/>
    </source>
</evidence>
<dbReference type="OrthoDB" id="9777873at2"/>
<keyword evidence="3" id="KW-0328">Glycosyltransferase</keyword>
<evidence type="ECO:0000256" key="7">
    <source>
        <dbReference type="ARBA" id="ARBA00037904"/>
    </source>
</evidence>
<evidence type="ECO:0000256" key="1">
    <source>
        <dbReference type="ARBA" id="ARBA00004236"/>
    </source>
</evidence>
<evidence type="ECO:0000256" key="2">
    <source>
        <dbReference type="ARBA" id="ARBA00022475"/>
    </source>
</evidence>
<comment type="function">
    <text evidence="6">Catalyzes the glycosylation of 4,4'-diaponeurosporenoate, i.e. the esterification of glucose at the C1'' position with the carboxyl group of 4,4'-diaponeurosporenic acid, to form glycosyl-4,4'-diaponeurosporenoate. This is a step in the biosynthesis of staphyloxanthin, an orange pigment present in most staphylococci strains.</text>
</comment>
<comment type="similarity">
    <text evidence="8">Belongs to the glycosyltransferase 2 family. CrtQ subfamily.</text>
</comment>
<evidence type="ECO:0000256" key="9">
    <source>
        <dbReference type="ARBA" id="ARBA00040345"/>
    </source>
</evidence>
<accession>A0A8D3WD60</accession>
<dbReference type="PANTHER" id="PTHR43646:SF2">
    <property type="entry name" value="GLYCOSYLTRANSFERASE 2-LIKE DOMAIN-CONTAINING PROTEIN"/>
    <property type="match status" value="1"/>
</dbReference>
<organism evidence="11 12">
    <name type="scientific">Streptomyces pratensis (strain ATCC 33331 / IAF-45CD)</name>
    <dbReference type="NCBI Taxonomy" id="591167"/>
    <lineage>
        <taxon>Bacteria</taxon>
        <taxon>Bacillati</taxon>
        <taxon>Actinomycetota</taxon>
        <taxon>Actinomycetes</taxon>
        <taxon>Kitasatosporales</taxon>
        <taxon>Streptomycetaceae</taxon>
        <taxon>Streptomyces</taxon>
    </lineage>
</organism>
<dbReference type="Proteomes" id="UP000002066">
    <property type="component" value="Chromosome"/>
</dbReference>
<evidence type="ECO:0000256" key="4">
    <source>
        <dbReference type="ARBA" id="ARBA00022679"/>
    </source>
</evidence>
<keyword evidence="5" id="KW-0472">Membrane</keyword>
<proteinExistence type="inferred from homology"/>
<evidence type="ECO:0000256" key="8">
    <source>
        <dbReference type="ARBA" id="ARBA00038120"/>
    </source>
</evidence>
<dbReference type="KEGG" id="sfa:Sfla_0041"/>
<dbReference type="GO" id="GO:0005886">
    <property type="term" value="C:plasma membrane"/>
    <property type="evidence" value="ECO:0007669"/>
    <property type="project" value="UniProtKB-SubCell"/>
</dbReference>
<gene>
    <name evidence="11" type="ordered locus">Sfla_0041</name>
</gene>
<keyword evidence="2" id="KW-1003">Cell membrane</keyword>
<evidence type="ECO:0000313" key="11">
    <source>
        <dbReference type="EMBL" id="ADW01518.1"/>
    </source>
</evidence>
<dbReference type="AlphaFoldDB" id="A0A8D3WD60"/>
<reference evidence="11 12" key="1">
    <citation type="submission" date="2011-01" db="EMBL/GenBank/DDBJ databases">
        <title>Complete sequence of chromosome of Streptomyces flavogriseus ATCC 33331.</title>
        <authorList>
            <consortium name="US DOE Joint Genome Institute"/>
            <person name="Lucas S."/>
            <person name="Copeland A."/>
            <person name="Lapidus A."/>
            <person name="Cheng J.-F."/>
            <person name="Goodwin L."/>
            <person name="Pitluck S."/>
            <person name="Davenport K."/>
            <person name="Detter J.C."/>
            <person name="Han C."/>
            <person name="Tapia R."/>
            <person name="Land M."/>
            <person name="Hauser L."/>
            <person name="Kyrpides N."/>
            <person name="Ivanova N."/>
            <person name="Ovchinnikova G."/>
            <person name="Pagani I."/>
            <person name="Brumm P."/>
            <person name="Mead D."/>
            <person name="Woyke T."/>
        </authorList>
    </citation>
    <scope>NUCLEOTIDE SEQUENCE [LARGE SCALE GENOMIC DNA]</scope>
    <source>
        <strain evidence="12">ATCC 33331 / IAF-45CD</strain>
    </source>
</reference>